<organism evidence="1 2">
    <name type="scientific">Portunus trituberculatus</name>
    <name type="common">Swimming crab</name>
    <name type="synonym">Neptunus trituberculatus</name>
    <dbReference type="NCBI Taxonomy" id="210409"/>
    <lineage>
        <taxon>Eukaryota</taxon>
        <taxon>Metazoa</taxon>
        <taxon>Ecdysozoa</taxon>
        <taxon>Arthropoda</taxon>
        <taxon>Crustacea</taxon>
        <taxon>Multicrustacea</taxon>
        <taxon>Malacostraca</taxon>
        <taxon>Eumalacostraca</taxon>
        <taxon>Eucarida</taxon>
        <taxon>Decapoda</taxon>
        <taxon>Pleocyemata</taxon>
        <taxon>Brachyura</taxon>
        <taxon>Eubrachyura</taxon>
        <taxon>Portunoidea</taxon>
        <taxon>Portunidae</taxon>
        <taxon>Portuninae</taxon>
        <taxon>Portunus</taxon>
    </lineage>
</organism>
<evidence type="ECO:0000313" key="1">
    <source>
        <dbReference type="EMBL" id="MPC31072.1"/>
    </source>
</evidence>
<sequence>MICCRLAGGAVLRVAAEEWVPHIAIVDLGGGNFTIRGPMANLLHALAQALNFSSILPLTPTQTVQRGVYKELADTRQQERAHFLASSALYKAAYQQVRKGSHALLVEDTTCRKVYSDDFTKYGRCDFYIGKEQYWPLIFSLIGRKGSPLIPVISEILEQMVAHDLYFKWLGDELPNATACLRASTRVTVNEPYSLKGLWFPPILKPSPAPPELLPDRGNAVWRLTDNMDWSTW</sequence>
<protein>
    <submittedName>
        <fullName evidence="1">Uncharacterized protein</fullName>
    </submittedName>
</protein>
<dbReference type="Proteomes" id="UP000324222">
    <property type="component" value="Unassembled WGS sequence"/>
</dbReference>
<dbReference type="OrthoDB" id="6117597at2759"/>
<name>A0A5B7EAD0_PORTR</name>
<gene>
    <name evidence="1" type="ORF">E2C01_024350</name>
</gene>
<proteinExistence type="predicted"/>
<dbReference type="AlphaFoldDB" id="A0A5B7EAD0"/>
<keyword evidence="2" id="KW-1185">Reference proteome</keyword>
<reference evidence="1 2" key="1">
    <citation type="submission" date="2019-05" db="EMBL/GenBank/DDBJ databases">
        <title>Another draft genome of Portunus trituberculatus and its Hox gene families provides insights of decapod evolution.</title>
        <authorList>
            <person name="Jeong J.-H."/>
            <person name="Song I."/>
            <person name="Kim S."/>
            <person name="Choi T."/>
            <person name="Kim D."/>
            <person name="Ryu S."/>
            <person name="Kim W."/>
        </authorList>
    </citation>
    <scope>NUCLEOTIDE SEQUENCE [LARGE SCALE GENOMIC DNA]</scope>
    <source>
        <tissue evidence="1">Muscle</tissue>
    </source>
</reference>
<accession>A0A5B7EAD0</accession>
<dbReference type="EMBL" id="VSRR010002364">
    <property type="protein sequence ID" value="MPC31072.1"/>
    <property type="molecule type" value="Genomic_DNA"/>
</dbReference>
<comment type="caution">
    <text evidence="1">The sequence shown here is derived from an EMBL/GenBank/DDBJ whole genome shotgun (WGS) entry which is preliminary data.</text>
</comment>
<evidence type="ECO:0000313" key="2">
    <source>
        <dbReference type="Proteomes" id="UP000324222"/>
    </source>
</evidence>